<name>A0A1H4CHK1_XYLRU</name>
<protein>
    <submittedName>
        <fullName evidence="1">Transcriptional regulator, AbiEi antitoxin, Type IV TA system</fullName>
    </submittedName>
</protein>
<proteinExistence type="predicted"/>
<dbReference type="AlphaFoldDB" id="A0A1H4CHK1"/>
<evidence type="ECO:0000313" key="2">
    <source>
        <dbReference type="Proteomes" id="UP000182257"/>
    </source>
</evidence>
<gene>
    <name evidence="1" type="ORF">SAMN05216462_1969</name>
</gene>
<dbReference type="PROSITE" id="PS51257">
    <property type="entry name" value="PROKAR_LIPOPROTEIN"/>
    <property type="match status" value="1"/>
</dbReference>
<reference evidence="1 2" key="1">
    <citation type="submission" date="2016-10" db="EMBL/GenBank/DDBJ databases">
        <authorList>
            <person name="de Groot N.N."/>
        </authorList>
    </citation>
    <scope>NUCLEOTIDE SEQUENCE [LARGE SCALE GENOMIC DNA]</scope>
    <source>
        <strain evidence="1 2">D31d</strain>
    </source>
</reference>
<dbReference type="Proteomes" id="UP000182257">
    <property type="component" value="Unassembled WGS sequence"/>
</dbReference>
<accession>A0A1H4CHK1</accession>
<sequence>MKVNPLIQLGNVPVQTGTIAACFDYLAAPNEKVRALEKDGQLIRLKRGLYVVDEQVSGKPINVRLCANHIYGPSYVSLQWALRWYGLIPERVFTMTSITTKRSREFENKLGRFTYYQVKPSYFPIGIRSVEENGVNCLMATPEKALCDTMLYDSYLPSQSVIRLQQYLEEDIRFDMDALNEFDISIIEACAQNGGKEQIFNNLIKIIKRV</sequence>
<evidence type="ECO:0000313" key="1">
    <source>
        <dbReference type="EMBL" id="SEA59891.1"/>
    </source>
</evidence>
<organism evidence="1 2">
    <name type="scientific">Xylanibacter ruminicola</name>
    <name type="common">Prevotella ruminicola</name>
    <dbReference type="NCBI Taxonomy" id="839"/>
    <lineage>
        <taxon>Bacteria</taxon>
        <taxon>Pseudomonadati</taxon>
        <taxon>Bacteroidota</taxon>
        <taxon>Bacteroidia</taxon>
        <taxon>Bacteroidales</taxon>
        <taxon>Prevotellaceae</taxon>
        <taxon>Xylanibacter</taxon>
    </lineage>
</organism>
<dbReference type="EMBL" id="FNRF01000003">
    <property type="protein sequence ID" value="SEA59891.1"/>
    <property type="molecule type" value="Genomic_DNA"/>
</dbReference>
<dbReference type="OrthoDB" id="191172at2"/>
<dbReference type="RefSeq" id="WP_074761346.1">
    <property type="nucleotide sequence ID" value="NZ_FNRF01000003.1"/>
</dbReference>